<sequence length="239" mass="26531">MQLIQSEPGIRQLKAEQPLPNAKPITLGADGKRAALMEAAEEARRKSWNAVYRWNKLKLYPYSLGREETWLQACEVDAAVVETWGLDKLEAGHAIKLLYICATPAQELDGGELMSVIEAAEAWGDEHVARHQTSAAIRLAKQIRKDAIIPQARLKATDRKGDSGNTAVPIWQGSYLVMLTAALQGSMTPWQMEWELSLARGRTLIHGRWIYDGAATLWLDKSASKTGAWMAEARKQLGL</sequence>
<evidence type="ECO:0000313" key="1">
    <source>
        <dbReference type="EMBL" id="GAA5139409.1"/>
    </source>
</evidence>
<reference evidence="2" key="1">
    <citation type="journal article" date="2019" name="Int. J. Syst. Evol. Microbiol.">
        <title>The Global Catalogue of Microorganisms (GCM) 10K type strain sequencing project: providing services to taxonomists for standard genome sequencing and annotation.</title>
        <authorList>
            <consortium name="The Broad Institute Genomics Platform"/>
            <consortium name="The Broad Institute Genome Sequencing Center for Infectious Disease"/>
            <person name="Wu L."/>
            <person name="Ma J."/>
        </authorList>
    </citation>
    <scope>NUCLEOTIDE SEQUENCE [LARGE SCALE GENOMIC DNA]</scope>
    <source>
        <strain evidence="2">JCM 18053</strain>
    </source>
</reference>
<protein>
    <submittedName>
        <fullName evidence="1">Uncharacterized protein</fullName>
    </submittedName>
</protein>
<name>A0ABP9P2I5_9BACT</name>
<comment type="caution">
    <text evidence="1">The sequence shown here is derived from an EMBL/GenBank/DDBJ whole genome shotgun (WGS) entry which is preliminary data.</text>
</comment>
<dbReference type="Proteomes" id="UP001499852">
    <property type="component" value="Unassembled WGS sequence"/>
</dbReference>
<accession>A0ABP9P2I5</accession>
<gene>
    <name evidence="1" type="ORF">GCM10023213_20050</name>
</gene>
<dbReference type="RefSeq" id="WP_345736229.1">
    <property type="nucleotide sequence ID" value="NZ_BAABIA010000003.1"/>
</dbReference>
<organism evidence="1 2">
    <name type="scientific">Prosthecobacter algae</name>
    <dbReference type="NCBI Taxonomy" id="1144682"/>
    <lineage>
        <taxon>Bacteria</taxon>
        <taxon>Pseudomonadati</taxon>
        <taxon>Verrucomicrobiota</taxon>
        <taxon>Verrucomicrobiia</taxon>
        <taxon>Verrucomicrobiales</taxon>
        <taxon>Verrucomicrobiaceae</taxon>
        <taxon>Prosthecobacter</taxon>
    </lineage>
</organism>
<evidence type="ECO:0000313" key="2">
    <source>
        <dbReference type="Proteomes" id="UP001499852"/>
    </source>
</evidence>
<keyword evidence="2" id="KW-1185">Reference proteome</keyword>
<dbReference type="EMBL" id="BAABIA010000003">
    <property type="protein sequence ID" value="GAA5139409.1"/>
    <property type="molecule type" value="Genomic_DNA"/>
</dbReference>
<proteinExistence type="predicted"/>